<evidence type="ECO:0000259" key="5">
    <source>
        <dbReference type="PROSITE" id="PS51792"/>
    </source>
</evidence>
<dbReference type="GO" id="GO:0046872">
    <property type="term" value="F:metal ion binding"/>
    <property type="evidence" value="ECO:0007669"/>
    <property type="project" value="UniProtKB-KW"/>
</dbReference>
<dbReference type="EMBL" id="AGSI01000001">
    <property type="protein sequence ID" value="EIE27121.1"/>
    <property type="molecule type" value="Genomic_DNA"/>
</dbReference>
<evidence type="ECO:0000313" key="6">
    <source>
        <dbReference type="EMBL" id="EIE27121.1"/>
    </source>
</evidence>
<proteinExistence type="inferred from homology"/>
<dbReference type="InterPro" id="IPR034751">
    <property type="entry name" value="Yippee"/>
</dbReference>
<dbReference type="STRING" id="574566.I0Z902"/>
<protein>
    <recommendedName>
        <fullName evidence="4">Protein yippee-like</fullName>
    </recommendedName>
</protein>
<comment type="similarity">
    <text evidence="1 4">Belongs to the yippee family.</text>
</comment>
<dbReference type="InterPro" id="IPR004910">
    <property type="entry name" value="Yippee/Mis18/Cereblon"/>
</dbReference>
<comment type="caution">
    <text evidence="6">The sequence shown here is derived from an EMBL/GenBank/DDBJ whole genome shotgun (WGS) entry which is preliminary data.</text>
</comment>
<dbReference type="GeneID" id="17045136"/>
<dbReference type="Pfam" id="PF03226">
    <property type="entry name" value="Yippee-Mis18"/>
    <property type="match status" value="1"/>
</dbReference>
<dbReference type="KEGG" id="csl:COCSUDRAFT_55145"/>
<dbReference type="eggNOG" id="KOG3399">
    <property type="taxonomic scope" value="Eukaryota"/>
</dbReference>
<name>I0Z902_COCSC</name>
<evidence type="ECO:0000256" key="1">
    <source>
        <dbReference type="ARBA" id="ARBA00005613"/>
    </source>
</evidence>
<dbReference type="OrthoDB" id="565923at2759"/>
<evidence type="ECO:0000256" key="3">
    <source>
        <dbReference type="ARBA" id="ARBA00022833"/>
    </source>
</evidence>
<sequence length="113" mass="12921">MGKIYIESLSGRSFHSRQGKAYLFNDVVNISEGPKEERLMTTGLHEVADIHCKKCMQLCGWRYVMAHEENQKYKEGKFILERAKMMDLYEGNFTSASEASTVILGNDMEEVCS</sequence>
<dbReference type="Proteomes" id="UP000007264">
    <property type="component" value="Unassembled WGS sequence"/>
</dbReference>
<dbReference type="InterPro" id="IPR039058">
    <property type="entry name" value="Yippee_fam"/>
</dbReference>
<evidence type="ECO:0000313" key="7">
    <source>
        <dbReference type="Proteomes" id="UP000007264"/>
    </source>
</evidence>
<feature type="domain" description="Yippee" evidence="5">
    <location>
        <begin position="1"/>
        <end position="89"/>
    </location>
</feature>
<keyword evidence="7" id="KW-1185">Reference proteome</keyword>
<evidence type="ECO:0000256" key="2">
    <source>
        <dbReference type="ARBA" id="ARBA00022723"/>
    </source>
</evidence>
<dbReference type="RefSeq" id="XP_005651665.1">
    <property type="nucleotide sequence ID" value="XM_005651608.1"/>
</dbReference>
<dbReference type="PROSITE" id="PS51792">
    <property type="entry name" value="YIPPEE"/>
    <property type="match status" value="1"/>
</dbReference>
<dbReference type="PANTHER" id="PTHR13848">
    <property type="entry name" value="PROTEIN YIPPEE-LIKE CG15309-RELATED"/>
    <property type="match status" value="1"/>
</dbReference>
<reference evidence="6 7" key="1">
    <citation type="journal article" date="2012" name="Genome Biol.">
        <title>The genome of the polar eukaryotic microalga coccomyxa subellipsoidea reveals traits of cold adaptation.</title>
        <authorList>
            <person name="Blanc G."/>
            <person name="Agarkova I."/>
            <person name="Grimwood J."/>
            <person name="Kuo A."/>
            <person name="Brueggeman A."/>
            <person name="Dunigan D."/>
            <person name="Gurnon J."/>
            <person name="Ladunga I."/>
            <person name="Lindquist E."/>
            <person name="Lucas S."/>
            <person name="Pangilinan J."/>
            <person name="Proschold T."/>
            <person name="Salamov A."/>
            <person name="Schmutz J."/>
            <person name="Weeks D."/>
            <person name="Yamada T."/>
            <person name="Claverie J.M."/>
            <person name="Grigoriev I."/>
            <person name="Van Etten J."/>
            <person name="Lomsadze A."/>
            <person name="Borodovsky M."/>
        </authorList>
    </citation>
    <scope>NUCLEOTIDE SEQUENCE [LARGE SCALE GENOMIC DNA]</scope>
    <source>
        <strain evidence="6 7">C-169</strain>
    </source>
</reference>
<dbReference type="AlphaFoldDB" id="I0Z902"/>
<organism evidence="6 7">
    <name type="scientific">Coccomyxa subellipsoidea (strain C-169)</name>
    <name type="common">Green microalga</name>
    <dbReference type="NCBI Taxonomy" id="574566"/>
    <lineage>
        <taxon>Eukaryota</taxon>
        <taxon>Viridiplantae</taxon>
        <taxon>Chlorophyta</taxon>
        <taxon>core chlorophytes</taxon>
        <taxon>Trebouxiophyceae</taxon>
        <taxon>Trebouxiophyceae incertae sedis</taxon>
        <taxon>Coccomyxaceae</taxon>
        <taxon>Coccomyxa</taxon>
        <taxon>Coccomyxa subellipsoidea</taxon>
    </lineage>
</organism>
<keyword evidence="2" id="KW-0479">Metal-binding</keyword>
<accession>I0Z902</accession>
<gene>
    <name evidence="6" type="ORF">COCSUDRAFT_55145</name>
</gene>
<keyword evidence="3" id="KW-0862">Zinc</keyword>
<evidence type="ECO:0000256" key="4">
    <source>
        <dbReference type="RuleBase" id="RU110713"/>
    </source>
</evidence>